<comment type="pathway">
    <text evidence="2 8">Protein modification; protein glycosylation.</text>
</comment>
<evidence type="ECO:0000256" key="8">
    <source>
        <dbReference type="RuleBase" id="RU367136"/>
    </source>
</evidence>
<keyword evidence="4 8" id="KW-0812">Transmembrane</keyword>
<dbReference type="EC" id="2.4.1.257" evidence="8"/>
<evidence type="ECO:0000313" key="11">
    <source>
        <dbReference type="EMBL" id="KAK7468620.1"/>
    </source>
</evidence>
<comment type="catalytic activity">
    <reaction evidence="8">
        <text>a beta-D-Man-(1-&gt;4)-beta-D-GlcNAc-(1-&gt;4)-alpha-D-GlcNAc-diphospho-di-trans,poly-cis-dolichol + GDP-alpha-D-mannose = an alpha-D-Man-(1-&gt;3)-beta-D-Man-(1-&gt;4)-beta-D-GlcNAc-(1-&gt;4)-alpha-D-GlcNAc-diphospho-di-trans,poly-cis-dolichol + GDP + H(+)</text>
        <dbReference type="Rhea" id="RHEA:29515"/>
        <dbReference type="Rhea" id="RHEA-COMP:19511"/>
        <dbReference type="Rhea" id="RHEA-COMP:19513"/>
        <dbReference type="ChEBI" id="CHEBI:15378"/>
        <dbReference type="ChEBI" id="CHEBI:57527"/>
        <dbReference type="ChEBI" id="CHEBI:58189"/>
        <dbReference type="ChEBI" id="CHEBI:58472"/>
        <dbReference type="ChEBI" id="CHEBI:132510"/>
        <dbReference type="EC" id="2.4.1.132"/>
    </reaction>
    <physiologicalReaction direction="left-to-right" evidence="8">
        <dbReference type="Rhea" id="RHEA:29516"/>
    </physiologicalReaction>
</comment>
<dbReference type="SUPFAM" id="SSF53756">
    <property type="entry name" value="UDP-Glycosyltransferase/glycogen phosphorylase"/>
    <property type="match status" value="1"/>
</dbReference>
<keyword evidence="3 8" id="KW-0808">Transferase</keyword>
<dbReference type="EC" id="2.4.1.132" evidence="8"/>
<evidence type="ECO:0000256" key="7">
    <source>
        <dbReference type="ARBA" id="ARBA00023136"/>
    </source>
</evidence>
<dbReference type="PANTHER" id="PTHR45918">
    <property type="entry name" value="ALPHA-1,3/1,6-MANNOSYLTRANSFERASE ALG2"/>
    <property type="match status" value="1"/>
</dbReference>
<evidence type="ECO:0000256" key="2">
    <source>
        <dbReference type="ARBA" id="ARBA00004922"/>
    </source>
</evidence>
<evidence type="ECO:0000313" key="12">
    <source>
        <dbReference type="Proteomes" id="UP001498398"/>
    </source>
</evidence>
<feature type="domain" description="Glycosyltransferase subfamily 4-like N-terminal" evidence="10">
    <location>
        <begin position="14"/>
        <end position="206"/>
    </location>
</feature>
<keyword evidence="6 8" id="KW-1133">Transmembrane helix</keyword>
<feature type="compositionally biased region" description="Low complexity" evidence="9">
    <location>
        <begin position="394"/>
        <end position="408"/>
    </location>
</feature>
<evidence type="ECO:0000256" key="5">
    <source>
        <dbReference type="ARBA" id="ARBA00022824"/>
    </source>
</evidence>
<dbReference type="InterPro" id="IPR028098">
    <property type="entry name" value="Glyco_trans_4-like_N"/>
</dbReference>
<dbReference type="InterPro" id="IPR027054">
    <property type="entry name" value="ALG2"/>
</dbReference>
<dbReference type="Proteomes" id="UP001498398">
    <property type="component" value="Unassembled WGS sequence"/>
</dbReference>
<comment type="catalytic activity">
    <reaction evidence="8">
        <text>an alpha-D-Man-(1-&gt;3)-beta-D-Man-(1-&gt;4)-beta-D-GlcNAc-(1-&gt;4)-alpha-D-GlcNAc-diphospho-di-trans,poly-cis-dolichol + GDP-alpha-D-mannose = an alpha-D-Man-(1-&gt;3)-[alpha-D-Man-(1-&gt;6)]-beta-D-Man-(1-&gt;4)-beta-D-GlcNAc-(1-&gt;4)-alpha-D-GlcNAc-diphospho-di-trans,poly-cis-dolichol + GDP + H(+)</text>
        <dbReference type="Rhea" id="RHEA:29519"/>
        <dbReference type="Rhea" id="RHEA-COMP:19513"/>
        <dbReference type="Rhea" id="RHEA-COMP:19515"/>
        <dbReference type="ChEBI" id="CHEBI:15378"/>
        <dbReference type="ChEBI" id="CHEBI:57527"/>
        <dbReference type="ChEBI" id="CHEBI:58189"/>
        <dbReference type="ChEBI" id="CHEBI:132510"/>
        <dbReference type="ChEBI" id="CHEBI:132511"/>
        <dbReference type="EC" id="2.4.1.257"/>
    </reaction>
    <physiologicalReaction direction="left-to-right" evidence="8">
        <dbReference type="Rhea" id="RHEA:29520"/>
    </physiologicalReaction>
</comment>
<keyword evidence="12" id="KW-1185">Reference proteome</keyword>
<comment type="similarity">
    <text evidence="8">Belongs to the glycosyltransferase group 1 family.</text>
</comment>
<proteinExistence type="inferred from homology"/>
<keyword evidence="7 8" id="KW-0472">Membrane</keyword>
<comment type="subcellular location">
    <subcellularLocation>
        <location evidence="1 8">Endoplasmic reticulum membrane</location>
    </subcellularLocation>
</comment>
<feature type="region of interest" description="Disordered" evidence="9">
    <location>
        <begin position="389"/>
        <end position="408"/>
    </location>
</feature>
<dbReference type="Pfam" id="PF13439">
    <property type="entry name" value="Glyco_transf_4"/>
    <property type="match status" value="1"/>
</dbReference>
<evidence type="ECO:0000256" key="4">
    <source>
        <dbReference type="ARBA" id="ARBA00022692"/>
    </source>
</evidence>
<protein>
    <recommendedName>
        <fullName evidence="8">Alpha-1,3/1,6-mannosyltransferase ALG2</fullName>
        <ecNumber evidence="8">2.4.1.132</ecNumber>
        <ecNumber evidence="8">2.4.1.257</ecNumber>
    </recommendedName>
    <alternativeName>
        <fullName evidence="8">GDP-Man:Man(1)GlcNAc(2)-PP-Dol alpha-1,3-mannosyltransferase</fullName>
    </alternativeName>
</protein>
<dbReference type="Gene3D" id="3.40.50.2000">
    <property type="entry name" value="Glycogen Phosphorylase B"/>
    <property type="match status" value="2"/>
</dbReference>
<evidence type="ECO:0000256" key="3">
    <source>
        <dbReference type="ARBA" id="ARBA00022679"/>
    </source>
</evidence>
<gene>
    <name evidence="11" type="primary">ALG2</name>
    <name evidence="11" type="ORF">VKT23_003124</name>
</gene>
<evidence type="ECO:0000256" key="6">
    <source>
        <dbReference type="ARBA" id="ARBA00022989"/>
    </source>
</evidence>
<dbReference type="EMBL" id="JBANRG010000003">
    <property type="protein sequence ID" value="KAK7468620.1"/>
    <property type="molecule type" value="Genomic_DNA"/>
</dbReference>
<reference evidence="11 12" key="1">
    <citation type="submission" date="2024-01" db="EMBL/GenBank/DDBJ databases">
        <title>A draft genome for the cacao thread blight pathogen Marasmiellus scandens.</title>
        <authorList>
            <person name="Baruah I.K."/>
            <person name="Leung J."/>
            <person name="Bukari Y."/>
            <person name="Amoako-Attah I."/>
            <person name="Meinhardt L.W."/>
            <person name="Bailey B.A."/>
            <person name="Cohen S.P."/>
        </authorList>
    </citation>
    <scope>NUCLEOTIDE SEQUENCE [LARGE SCALE GENOMIC DNA]</scope>
    <source>
        <strain evidence="11 12">GH-19</strain>
    </source>
</reference>
<accession>A0ABR1JZA7</accession>
<organism evidence="11 12">
    <name type="scientific">Marasmiellus scandens</name>
    <dbReference type="NCBI Taxonomy" id="2682957"/>
    <lineage>
        <taxon>Eukaryota</taxon>
        <taxon>Fungi</taxon>
        <taxon>Dikarya</taxon>
        <taxon>Basidiomycota</taxon>
        <taxon>Agaricomycotina</taxon>
        <taxon>Agaricomycetes</taxon>
        <taxon>Agaricomycetidae</taxon>
        <taxon>Agaricales</taxon>
        <taxon>Marasmiineae</taxon>
        <taxon>Omphalotaceae</taxon>
        <taxon>Marasmiellus</taxon>
    </lineage>
</organism>
<name>A0ABR1JZA7_9AGAR</name>
<evidence type="ECO:0000259" key="10">
    <source>
        <dbReference type="Pfam" id="PF13439"/>
    </source>
</evidence>
<evidence type="ECO:0000256" key="1">
    <source>
        <dbReference type="ARBA" id="ARBA00004586"/>
    </source>
</evidence>
<sequence>MPMRVAFLHPDLGIGGAERLVVDTALGLQNLGHTVDIYTSHHDPDRCFEETKDGTLKVYHIAPPFPRNVLGKFHILLAHLRQLHLTRTILSLVQSKEKTYDVFFVDQLSTCVPFLRALSGTHVVFYCHFPDKLLANGVFIEDPAKRPKPPLLKRVYRYPMDWWEETTTRQSDVILSNSRFSRRVFKASFPSIRTVPKVVYPGINIQAYETKADLDDADVKAISSSRPTLVSLNRFEQKKNLALAAHAFAKLKQREEVKGNAELQSLRLVIAGGYDPRLADNIQTLSSLVDVIKSYNLTYRVATPSSSSSKLSVDNLPVPPTNLTSSRPDDADVVLLLSFTTLQRTYLLSSPSIALLYTPTNEHFGIGPVEGMCAGLPVLAVGEGGPVESLGPTSIDSDSASSSSVDYSPDLSIEDKDLKGAVGWLKPADSDIWASALYEIASLSEKDRIRLTERAKERARRTFGMDVMARGVQAALNEAVSKGPCTRVDPEGIFWLLFGILGIVLGIVYGGVISLR</sequence>
<keyword evidence="8" id="KW-0328">Glycosyltransferase</keyword>
<comment type="caution">
    <text evidence="11">The sequence shown here is derived from an EMBL/GenBank/DDBJ whole genome shotgun (WGS) entry which is preliminary data.</text>
</comment>
<feature type="transmembrane region" description="Helical" evidence="8">
    <location>
        <begin position="493"/>
        <end position="515"/>
    </location>
</feature>
<evidence type="ECO:0000256" key="9">
    <source>
        <dbReference type="SAM" id="MobiDB-lite"/>
    </source>
</evidence>
<keyword evidence="5 8" id="KW-0256">Endoplasmic reticulum</keyword>
<dbReference type="PANTHER" id="PTHR45918:SF1">
    <property type="entry name" value="ALPHA-1,3_1,6-MANNOSYLTRANSFERASE ALG2"/>
    <property type="match status" value="1"/>
</dbReference>
<comment type="function">
    <text evidence="8">Mannosylates Man(2)GlcNAc(2)-dolichol diphosphate and Man(1)GlcNAc(2)-dolichol diphosphate to form Man(3)GlcNAc(2)-dolichol diphosphate.</text>
</comment>